<dbReference type="AlphaFoldDB" id="A0AAJ5BH64"/>
<dbReference type="InterPro" id="IPR036700">
    <property type="entry name" value="BOBF_sf"/>
</dbReference>
<proteinExistence type="predicted"/>
<dbReference type="RefSeq" id="WP_047781094.1">
    <property type="nucleotide sequence ID" value="NZ_FOLW01000004.1"/>
</dbReference>
<organism evidence="4 5">
    <name type="scientific">Pragia fontium DSM 5563 = ATCC 49100</name>
    <dbReference type="NCBI Taxonomy" id="1122977"/>
    <lineage>
        <taxon>Bacteria</taxon>
        <taxon>Pseudomonadati</taxon>
        <taxon>Pseudomonadota</taxon>
        <taxon>Gammaproteobacteria</taxon>
        <taxon>Enterobacterales</taxon>
        <taxon>Budviciaceae</taxon>
        <taxon>Pragia</taxon>
    </lineage>
</organism>
<dbReference type="SUPFAM" id="SSF101756">
    <property type="entry name" value="Hypothetical protein YgiW"/>
    <property type="match status" value="1"/>
</dbReference>
<comment type="caution">
    <text evidence="4">The sequence shown here is derived from an EMBL/GenBank/DDBJ whole genome shotgun (WGS) entry which is preliminary data.</text>
</comment>
<dbReference type="InterPro" id="IPR005220">
    <property type="entry name" value="CarO-like"/>
</dbReference>
<feature type="signal peptide" evidence="3">
    <location>
        <begin position="1"/>
        <end position="20"/>
    </location>
</feature>
<accession>A0AAJ5BH64</accession>
<dbReference type="Proteomes" id="UP000226420">
    <property type="component" value="Unassembled WGS sequence"/>
</dbReference>
<dbReference type="InterPro" id="IPR016052">
    <property type="entry name" value="YgiW/YdeI"/>
</dbReference>
<keyword evidence="1 3" id="KW-0732">Signal</keyword>
<evidence type="ECO:0000256" key="3">
    <source>
        <dbReference type="SAM" id="SignalP"/>
    </source>
</evidence>
<feature type="region of interest" description="Disordered" evidence="2">
    <location>
        <begin position="34"/>
        <end position="54"/>
    </location>
</feature>
<protein>
    <submittedName>
        <fullName evidence="4">TIGR00156 family protein</fullName>
    </submittedName>
</protein>
<gene>
    <name evidence="4" type="ORF">SAMN02745723_104182</name>
</gene>
<evidence type="ECO:0000256" key="2">
    <source>
        <dbReference type="SAM" id="MobiDB-lite"/>
    </source>
</evidence>
<evidence type="ECO:0000313" key="4">
    <source>
        <dbReference type="EMBL" id="SFC80732.1"/>
    </source>
</evidence>
<feature type="compositionally biased region" description="Polar residues" evidence="2">
    <location>
        <begin position="41"/>
        <end position="53"/>
    </location>
</feature>
<dbReference type="NCBIfam" id="NF033674">
    <property type="entry name" value="stress_OB_fold"/>
    <property type="match status" value="1"/>
</dbReference>
<dbReference type="PANTHER" id="PTHR36571">
    <property type="entry name" value="PROTEIN YGIW"/>
    <property type="match status" value="1"/>
</dbReference>
<name>A0AAJ5BH64_9GAMM</name>
<dbReference type="Gene3D" id="2.40.50.200">
    <property type="entry name" value="Bacterial OB-fold"/>
    <property type="match status" value="1"/>
</dbReference>
<dbReference type="NCBIfam" id="TIGR00156">
    <property type="entry name" value="YgiW/YdeI family stress tolerance OB fold protein"/>
    <property type="match status" value="1"/>
</dbReference>
<dbReference type="Pfam" id="PF04076">
    <property type="entry name" value="BOF"/>
    <property type="match status" value="1"/>
</dbReference>
<sequence>MNKLSMLALVAALASTSAVAQNGGFSGPGAVAPETTTTTTQSGGFSGPNTSETTVDKALKMSDDSWVTLRGNIEQQVGKKRYLFRDETGTINIEVDRKRWNGITVTPKDKVEIQGEIDKDWSSIEVDVKKIVKVN</sequence>
<dbReference type="EMBL" id="FOLW01000004">
    <property type="protein sequence ID" value="SFC80732.1"/>
    <property type="molecule type" value="Genomic_DNA"/>
</dbReference>
<feature type="chain" id="PRO_5042611554" evidence="3">
    <location>
        <begin position="21"/>
        <end position="135"/>
    </location>
</feature>
<evidence type="ECO:0000256" key="1">
    <source>
        <dbReference type="ARBA" id="ARBA00022729"/>
    </source>
</evidence>
<evidence type="ECO:0000313" key="5">
    <source>
        <dbReference type="Proteomes" id="UP000226420"/>
    </source>
</evidence>
<reference evidence="4 5" key="1">
    <citation type="submission" date="2016-10" db="EMBL/GenBank/DDBJ databases">
        <authorList>
            <person name="Varghese N."/>
            <person name="Submissions S."/>
        </authorList>
    </citation>
    <scope>NUCLEOTIDE SEQUENCE [LARGE SCALE GENOMIC DNA]</scope>
    <source>
        <strain evidence="4 5">DSM 5563</strain>
    </source>
</reference>
<dbReference type="PANTHER" id="PTHR36571:SF1">
    <property type="entry name" value="PROTEIN YGIW"/>
    <property type="match status" value="1"/>
</dbReference>